<feature type="chain" id="PRO_5039625582" evidence="1">
    <location>
        <begin position="23"/>
        <end position="188"/>
    </location>
</feature>
<evidence type="ECO:0000313" key="3">
    <source>
        <dbReference type="Proteomes" id="UP000219252"/>
    </source>
</evidence>
<dbReference type="Proteomes" id="UP000219252">
    <property type="component" value="Unassembled WGS sequence"/>
</dbReference>
<dbReference type="RefSeq" id="WP_097150929.1">
    <property type="nucleotide sequence ID" value="NZ_OBQC01000017.1"/>
</dbReference>
<name>A0A285UQD1_9BACL</name>
<evidence type="ECO:0000313" key="2">
    <source>
        <dbReference type="EMBL" id="SOC43897.1"/>
    </source>
</evidence>
<keyword evidence="1" id="KW-0732">Signal</keyword>
<dbReference type="EMBL" id="OBQC01000017">
    <property type="protein sequence ID" value="SOC43897.1"/>
    <property type="molecule type" value="Genomic_DNA"/>
</dbReference>
<organism evidence="2 3">
    <name type="scientific">Ureibacillus acetophenoni</name>
    <dbReference type="NCBI Taxonomy" id="614649"/>
    <lineage>
        <taxon>Bacteria</taxon>
        <taxon>Bacillati</taxon>
        <taxon>Bacillota</taxon>
        <taxon>Bacilli</taxon>
        <taxon>Bacillales</taxon>
        <taxon>Caryophanaceae</taxon>
        <taxon>Ureibacillus</taxon>
    </lineage>
</organism>
<sequence length="188" mass="21806">MKKHIVCSLFLTTLLIVGVMNNMTEANSSDVPPPFEEAFPEVGYKSVEEALKEFEQHFGKELKLPLRVPPISFTHKFGRFSNSDGEMNDSFEMKLISDQMPRNHFKIDVRPLEYKIPFDKYVTKVYMLDNGQEASFVEYSRVGFNMLVFERDGWQYVFSIDQEVADQVTAEVLVRIANSIDYPQEKEL</sequence>
<evidence type="ECO:0000256" key="1">
    <source>
        <dbReference type="SAM" id="SignalP"/>
    </source>
</evidence>
<proteinExistence type="predicted"/>
<keyword evidence="3" id="KW-1185">Reference proteome</keyword>
<gene>
    <name evidence="2" type="ORF">SAMN05877842_11794</name>
</gene>
<dbReference type="OrthoDB" id="2437594at2"/>
<reference evidence="3" key="1">
    <citation type="submission" date="2017-08" db="EMBL/GenBank/DDBJ databases">
        <authorList>
            <person name="Varghese N."/>
            <person name="Submissions S."/>
        </authorList>
    </citation>
    <scope>NUCLEOTIDE SEQUENCE [LARGE SCALE GENOMIC DNA]</scope>
    <source>
        <strain evidence="3">JC23</strain>
    </source>
</reference>
<dbReference type="AlphaFoldDB" id="A0A285UQD1"/>
<feature type="signal peptide" evidence="1">
    <location>
        <begin position="1"/>
        <end position="22"/>
    </location>
</feature>
<protein>
    <submittedName>
        <fullName evidence="2">Uncharacterized protein</fullName>
    </submittedName>
</protein>
<accession>A0A285UQD1</accession>